<dbReference type="OrthoDB" id="435275at2759"/>
<keyword evidence="11" id="KW-1185">Reference proteome</keyword>
<name>A0A420Y242_9PEZI</name>
<comment type="caution">
    <text evidence="10">The sequence shown here is derived from an EMBL/GenBank/DDBJ whole genome shotgun (WGS) entry which is preliminary data.</text>
</comment>
<evidence type="ECO:0000256" key="2">
    <source>
        <dbReference type="ARBA" id="ARBA00008035"/>
    </source>
</evidence>
<feature type="domain" description="Enhancer of polycomb-like N-terminal" evidence="9">
    <location>
        <begin position="7"/>
        <end position="146"/>
    </location>
</feature>
<evidence type="ECO:0000256" key="8">
    <source>
        <dbReference type="SAM" id="MobiDB-lite"/>
    </source>
</evidence>
<organism evidence="10 11">
    <name type="scientific">Coniochaeta pulveracea</name>
    <dbReference type="NCBI Taxonomy" id="177199"/>
    <lineage>
        <taxon>Eukaryota</taxon>
        <taxon>Fungi</taxon>
        <taxon>Dikarya</taxon>
        <taxon>Ascomycota</taxon>
        <taxon>Pezizomycotina</taxon>
        <taxon>Sordariomycetes</taxon>
        <taxon>Sordariomycetidae</taxon>
        <taxon>Coniochaetales</taxon>
        <taxon>Coniochaetaceae</taxon>
        <taxon>Coniochaeta</taxon>
    </lineage>
</organism>
<gene>
    <name evidence="10" type="primary">EPL1</name>
    <name evidence="10" type="ORF">DL546_005170</name>
</gene>
<evidence type="ECO:0000259" key="9">
    <source>
        <dbReference type="Pfam" id="PF10513"/>
    </source>
</evidence>
<protein>
    <recommendedName>
        <fullName evidence="7">Enhancer of polycomb-like protein</fullName>
    </recommendedName>
</protein>
<dbReference type="GO" id="GO:0005634">
    <property type="term" value="C:nucleus"/>
    <property type="evidence" value="ECO:0007669"/>
    <property type="project" value="UniProtKB-SubCell"/>
</dbReference>
<evidence type="ECO:0000256" key="7">
    <source>
        <dbReference type="RuleBase" id="RU361124"/>
    </source>
</evidence>
<reference evidence="10 11" key="1">
    <citation type="submission" date="2018-08" db="EMBL/GenBank/DDBJ databases">
        <title>Draft genome of the lignicolous fungus Coniochaeta pulveracea.</title>
        <authorList>
            <person name="Borstlap C.J."/>
            <person name="De Witt R.N."/>
            <person name="Botha A."/>
            <person name="Volschenk H."/>
        </authorList>
    </citation>
    <scope>NUCLEOTIDE SEQUENCE [LARGE SCALE GENOMIC DNA]</scope>
    <source>
        <strain evidence="10 11">CAB683</strain>
    </source>
</reference>
<evidence type="ECO:0000256" key="6">
    <source>
        <dbReference type="ARBA" id="ARBA00025513"/>
    </source>
</evidence>
<proteinExistence type="inferred from homology"/>
<dbReference type="Pfam" id="PF10513">
    <property type="entry name" value="EPL1"/>
    <property type="match status" value="1"/>
</dbReference>
<dbReference type="GO" id="GO:0006357">
    <property type="term" value="P:regulation of transcription by RNA polymerase II"/>
    <property type="evidence" value="ECO:0007669"/>
    <property type="project" value="InterPro"/>
</dbReference>
<comment type="function">
    <text evidence="6">Component of the NuA4 histone acetyltransferase complex which is involved in transcriptional activation of selected genes principally by acetylation of nucleosomal histone H4 and H2A. The NuA4 complex is also involved in DNA repair. Involved in gene silencing by neighboring heterochromatin, blockage of the silencing spreading along the chromosome, and required for cell cycle progression through G2/M.</text>
</comment>
<evidence type="ECO:0000313" key="11">
    <source>
        <dbReference type="Proteomes" id="UP000275385"/>
    </source>
</evidence>
<dbReference type="InterPro" id="IPR019542">
    <property type="entry name" value="Enhancer_polycomb-like_N"/>
</dbReference>
<evidence type="ECO:0000256" key="4">
    <source>
        <dbReference type="ARBA" id="ARBA00023163"/>
    </source>
</evidence>
<dbReference type="GO" id="GO:0035267">
    <property type="term" value="C:NuA4 histone acetyltransferase complex"/>
    <property type="evidence" value="ECO:0007669"/>
    <property type="project" value="InterPro"/>
</dbReference>
<sequence>MATRKVRHKKLSVKTILPILREDELDSAEYEAITTETQLATGVEQAEENEVHLQSILKGAGVSSSNEIPVPPPQSSSLSYDELYATPFQEPNSYLRFSQTVEECIGCTYDMTEEDDAFLKSYNQKRPPSAQLSEDDFERILEVYEDTAYDKAPYAAIDQTIVPYEEMIAGLHQLHDSKLMQHAKELYEYWKSRRVALGNRSLHPSLKFETHQESDEGDPYVCFRRREVRQTRKTRQRDAQSAEKLKRLRKELEDGRQLISASHRRELLKKEMLMTDRRIFEMRAQLKEVKVRLKIRTDDEDLINQKPQKRKAVEPPAARPPPPKEQRLNPVNNAVSRPSEFDLPQLADILQQRENELRRDIETKIQNHIGWNKDHVDLTRDPLPPVRGKTPEPSFRPAKTQYLLTPPASASNESMEEPVAMDLDKPAGKPHLYGFRGVAHDENPASQAPSYRRRIGRLNRLWIDRRGLASPPLDADESSVDAISDRWKYDQDSDEEGEQPMYEVDPFDTQALFYRAYQIGIPMQMAKPRPQPGLPPGITPEMVAQLRHGLAPPQQQGRPQQLLQHPQQQLQQQQPQPPAAAS</sequence>
<dbReference type="Proteomes" id="UP000275385">
    <property type="component" value="Unassembled WGS sequence"/>
</dbReference>
<keyword evidence="3 7" id="KW-0805">Transcription regulation</keyword>
<dbReference type="PANTHER" id="PTHR14898">
    <property type="entry name" value="ENHANCER OF POLYCOMB"/>
    <property type="match status" value="1"/>
</dbReference>
<comment type="subcellular location">
    <subcellularLocation>
        <location evidence="1 7">Nucleus</location>
    </subcellularLocation>
</comment>
<keyword evidence="5 7" id="KW-0539">Nucleus</keyword>
<evidence type="ECO:0000256" key="1">
    <source>
        <dbReference type="ARBA" id="ARBA00004123"/>
    </source>
</evidence>
<feature type="region of interest" description="Disordered" evidence="8">
    <location>
        <begin position="526"/>
        <end position="582"/>
    </location>
</feature>
<feature type="region of interest" description="Disordered" evidence="8">
    <location>
        <begin position="300"/>
        <end position="340"/>
    </location>
</feature>
<evidence type="ECO:0000256" key="5">
    <source>
        <dbReference type="ARBA" id="ARBA00023242"/>
    </source>
</evidence>
<evidence type="ECO:0000313" key="10">
    <source>
        <dbReference type="EMBL" id="RKU41948.1"/>
    </source>
</evidence>
<keyword evidence="4 7" id="KW-0804">Transcription</keyword>
<evidence type="ECO:0000256" key="3">
    <source>
        <dbReference type="ARBA" id="ARBA00023015"/>
    </source>
</evidence>
<feature type="compositionally biased region" description="Low complexity" evidence="8">
    <location>
        <begin position="550"/>
        <end position="574"/>
    </location>
</feature>
<dbReference type="STRING" id="177199.A0A420Y242"/>
<dbReference type="InterPro" id="IPR024943">
    <property type="entry name" value="Enhancer_polycomb"/>
</dbReference>
<dbReference type="EMBL" id="QVQW01000065">
    <property type="protein sequence ID" value="RKU41948.1"/>
    <property type="molecule type" value="Genomic_DNA"/>
</dbReference>
<feature type="compositionally biased region" description="Pro residues" evidence="8">
    <location>
        <begin position="529"/>
        <end position="538"/>
    </location>
</feature>
<accession>A0A420Y242</accession>
<dbReference type="AlphaFoldDB" id="A0A420Y242"/>
<comment type="similarity">
    <text evidence="2 7">Belongs to the enhancer of polycomb family.</text>
</comment>